<dbReference type="Pfam" id="PF00481">
    <property type="entry name" value="PP2C"/>
    <property type="match status" value="1"/>
</dbReference>
<evidence type="ECO:0000256" key="2">
    <source>
        <dbReference type="ARBA" id="ARBA00001946"/>
    </source>
</evidence>
<name>A0ABQ7GQX9_DUNSA</name>
<keyword evidence="8" id="KW-0464">Manganese</keyword>
<feature type="compositionally biased region" description="Polar residues" evidence="9">
    <location>
        <begin position="1"/>
        <end position="16"/>
    </location>
</feature>
<evidence type="ECO:0000256" key="3">
    <source>
        <dbReference type="ARBA" id="ARBA00013081"/>
    </source>
</evidence>
<dbReference type="Proteomes" id="UP000815325">
    <property type="component" value="Unassembled WGS sequence"/>
</dbReference>
<sequence>MGTANSKDGNAKQQHGNAHVKPGGLSALAHNLPGPLSLKEYKSRLATSDGSQTLYFSQSGLKVKYAFVSQRGLYPSAPDKPNQDSLCVHTHYGGDPESAFFGIFDGHGEFGTECSQFAKDKVPENLLNSPHILVQPEKAFRQAMVHTNKQLHRQPKDDVDDSMSGTTAIALLLKNRQAR</sequence>
<dbReference type="PROSITE" id="PS01032">
    <property type="entry name" value="PPM_1"/>
    <property type="match status" value="1"/>
</dbReference>
<dbReference type="Gene3D" id="3.60.40.10">
    <property type="entry name" value="PPM-type phosphatase domain"/>
    <property type="match status" value="1"/>
</dbReference>
<evidence type="ECO:0000256" key="5">
    <source>
        <dbReference type="ARBA" id="ARBA00022801"/>
    </source>
</evidence>
<comment type="cofactor">
    <cofactor evidence="1">
        <name>Mn(2+)</name>
        <dbReference type="ChEBI" id="CHEBI:29035"/>
    </cofactor>
</comment>
<dbReference type="InterPro" id="IPR000222">
    <property type="entry name" value="PP2C_BS"/>
</dbReference>
<dbReference type="PROSITE" id="PS51746">
    <property type="entry name" value="PPM_2"/>
    <property type="match status" value="1"/>
</dbReference>
<accession>A0ABQ7GQX9</accession>
<evidence type="ECO:0000256" key="6">
    <source>
        <dbReference type="ARBA" id="ARBA00022842"/>
    </source>
</evidence>
<gene>
    <name evidence="11" type="ORF">DUNSADRAFT_4972</name>
</gene>
<protein>
    <recommendedName>
        <fullName evidence="3">protein-serine/threonine phosphatase</fullName>
        <ecNumber evidence="3">3.1.3.16</ecNumber>
    </recommendedName>
</protein>
<dbReference type="EC" id="3.1.3.16" evidence="3"/>
<dbReference type="InterPro" id="IPR001932">
    <property type="entry name" value="PPM-type_phosphatase-like_dom"/>
</dbReference>
<keyword evidence="4" id="KW-0479">Metal-binding</keyword>
<keyword evidence="6" id="KW-0460">Magnesium</keyword>
<evidence type="ECO:0000313" key="12">
    <source>
        <dbReference type="Proteomes" id="UP000815325"/>
    </source>
</evidence>
<dbReference type="EMBL" id="MU069633">
    <property type="protein sequence ID" value="KAF5836999.1"/>
    <property type="molecule type" value="Genomic_DNA"/>
</dbReference>
<organism evidence="11 12">
    <name type="scientific">Dunaliella salina</name>
    <name type="common">Green alga</name>
    <name type="synonym">Protococcus salinus</name>
    <dbReference type="NCBI Taxonomy" id="3046"/>
    <lineage>
        <taxon>Eukaryota</taxon>
        <taxon>Viridiplantae</taxon>
        <taxon>Chlorophyta</taxon>
        <taxon>core chlorophytes</taxon>
        <taxon>Chlorophyceae</taxon>
        <taxon>CS clade</taxon>
        <taxon>Chlamydomonadales</taxon>
        <taxon>Dunaliellaceae</taxon>
        <taxon>Dunaliella</taxon>
    </lineage>
</organism>
<comment type="caution">
    <text evidence="11">The sequence shown here is derived from an EMBL/GenBank/DDBJ whole genome shotgun (WGS) entry which is preliminary data.</text>
</comment>
<evidence type="ECO:0000256" key="4">
    <source>
        <dbReference type="ARBA" id="ARBA00022723"/>
    </source>
</evidence>
<dbReference type="InterPro" id="IPR036457">
    <property type="entry name" value="PPM-type-like_dom_sf"/>
</dbReference>
<reference evidence="11" key="1">
    <citation type="submission" date="2017-08" db="EMBL/GenBank/DDBJ databases">
        <authorList>
            <person name="Polle J.E."/>
            <person name="Barry K."/>
            <person name="Cushman J."/>
            <person name="Schmutz J."/>
            <person name="Tran D."/>
            <person name="Hathwaick L.T."/>
            <person name="Yim W.C."/>
            <person name="Jenkins J."/>
            <person name="Mckie-Krisberg Z.M."/>
            <person name="Prochnik S."/>
            <person name="Lindquist E."/>
            <person name="Dockter R.B."/>
            <person name="Adam C."/>
            <person name="Molina H."/>
            <person name="Bunkerborg J."/>
            <person name="Jin E."/>
            <person name="Buchheim M."/>
            <person name="Magnuson J."/>
        </authorList>
    </citation>
    <scope>NUCLEOTIDE SEQUENCE</scope>
    <source>
        <strain evidence="11">CCAP 19/18</strain>
    </source>
</reference>
<keyword evidence="12" id="KW-1185">Reference proteome</keyword>
<evidence type="ECO:0000256" key="9">
    <source>
        <dbReference type="SAM" id="MobiDB-lite"/>
    </source>
</evidence>
<evidence type="ECO:0000313" key="11">
    <source>
        <dbReference type="EMBL" id="KAF5836999.1"/>
    </source>
</evidence>
<evidence type="ECO:0000256" key="7">
    <source>
        <dbReference type="ARBA" id="ARBA00022912"/>
    </source>
</evidence>
<feature type="domain" description="PPM-type phosphatase" evidence="10">
    <location>
        <begin position="64"/>
        <end position="179"/>
    </location>
</feature>
<evidence type="ECO:0000256" key="8">
    <source>
        <dbReference type="ARBA" id="ARBA00023211"/>
    </source>
</evidence>
<evidence type="ECO:0000259" key="10">
    <source>
        <dbReference type="PROSITE" id="PS51746"/>
    </source>
</evidence>
<dbReference type="SUPFAM" id="SSF81606">
    <property type="entry name" value="PP2C-like"/>
    <property type="match status" value="1"/>
</dbReference>
<proteinExistence type="predicted"/>
<comment type="cofactor">
    <cofactor evidence="2">
        <name>Mg(2+)</name>
        <dbReference type="ChEBI" id="CHEBI:18420"/>
    </cofactor>
</comment>
<keyword evidence="7" id="KW-0904">Protein phosphatase</keyword>
<feature type="region of interest" description="Disordered" evidence="9">
    <location>
        <begin position="1"/>
        <end position="26"/>
    </location>
</feature>
<evidence type="ECO:0000256" key="1">
    <source>
        <dbReference type="ARBA" id="ARBA00001936"/>
    </source>
</evidence>
<keyword evidence="5" id="KW-0378">Hydrolase</keyword>